<dbReference type="Proteomes" id="UP000646244">
    <property type="component" value="Unassembled WGS sequence"/>
</dbReference>
<dbReference type="InterPro" id="IPR003959">
    <property type="entry name" value="ATPase_AAA_core"/>
</dbReference>
<evidence type="ECO:0000313" key="7">
    <source>
        <dbReference type="Proteomes" id="UP000646244"/>
    </source>
</evidence>
<dbReference type="InterPro" id="IPR003593">
    <property type="entry name" value="AAA+_ATPase"/>
</dbReference>
<reference evidence="6" key="2">
    <citation type="submission" date="2020-09" db="EMBL/GenBank/DDBJ databases">
        <authorList>
            <person name="Sun Q."/>
            <person name="Ohkuma M."/>
        </authorList>
    </citation>
    <scope>NUCLEOTIDE SEQUENCE</scope>
    <source>
        <strain evidence="6">JCM 4633</strain>
    </source>
</reference>
<dbReference type="EMBL" id="BMVB01000003">
    <property type="protein sequence ID" value="GHC39360.1"/>
    <property type="molecule type" value="Genomic_DNA"/>
</dbReference>
<keyword evidence="3" id="KW-0067">ATP-binding</keyword>
<evidence type="ECO:0000313" key="6">
    <source>
        <dbReference type="EMBL" id="GHC39360.1"/>
    </source>
</evidence>
<dbReference type="CDD" id="cd19481">
    <property type="entry name" value="RecA-like_protease"/>
    <property type="match status" value="1"/>
</dbReference>
<dbReference type="InterPro" id="IPR027417">
    <property type="entry name" value="P-loop_NTPase"/>
</dbReference>
<comment type="caution">
    <text evidence="6">The sequence shown here is derived from an EMBL/GenBank/DDBJ whole genome shotgun (WGS) entry which is preliminary data.</text>
</comment>
<dbReference type="GO" id="GO:0005524">
    <property type="term" value="F:ATP binding"/>
    <property type="evidence" value="ECO:0007669"/>
    <property type="project" value="UniProtKB-KW"/>
</dbReference>
<organism evidence="6 7">
    <name type="scientific">Streptomyces cinnamoneus</name>
    <name type="common">Streptoverticillium cinnamoneum</name>
    <dbReference type="NCBI Taxonomy" id="53446"/>
    <lineage>
        <taxon>Bacteria</taxon>
        <taxon>Bacillati</taxon>
        <taxon>Actinomycetota</taxon>
        <taxon>Actinomycetes</taxon>
        <taxon>Kitasatosporales</taxon>
        <taxon>Streptomycetaceae</taxon>
        <taxon>Streptomyces</taxon>
        <taxon>Streptomyces cinnamoneus group</taxon>
    </lineage>
</organism>
<evidence type="ECO:0000259" key="5">
    <source>
        <dbReference type="SMART" id="SM00382"/>
    </source>
</evidence>
<dbReference type="AlphaFoldDB" id="A0A918TBH6"/>
<dbReference type="GO" id="GO:0016887">
    <property type="term" value="F:ATP hydrolysis activity"/>
    <property type="evidence" value="ECO:0007669"/>
    <property type="project" value="InterPro"/>
</dbReference>
<dbReference type="Gene3D" id="3.40.50.300">
    <property type="entry name" value="P-loop containing nucleotide triphosphate hydrolases"/>
    <property type="match status" value="1"/>
</dbReference>
<evidence type="ECO:0000256" key="2">
    <source>
        <dbReference type="ARBA" id="ARBA00022741"/>
    </source>
</evidence>
<evidence type="ECO:0000256" key="4">
    <source>
        <dbReference type="SAM" id="MobiDB-lite"/>
    </source>
</evidence>
<dbReference type="Pfam" id="PF00004">
    <property type="entry name" value="AAA"/>
    <property type="match status" value="1"/>
</dbReference>
<keyword evidence="2" id="KW-0547">Nucleotide-binding</keyword>
<name>A0A918TBH6_STRCJ</name>
<dbReference type="InterPro" id="IPR054472">
    <property type="entry name" value="WHD"/>
</dbReference>
<evidence type="ECO:0000256" key="1">
    <source>
        <dbReference type="ARBA" id="ARBA00006914"/>
    </source>
</evidence>
<comment type="similarity">
    <text evidence="1">Belongs to the AAA ATPase family.</text>
</comment>
<protein>
    <recommendedName>
        <fullName evidence="5">AAA+ ATPase domain-containing protein</fullName>
    </recommendedName>
</protein>
<dbReference type="RefSeq" id="WP_190108519.1">
    <property type="nucleotide sequence ID" value="NZ_BMVB01000003.1"/>
</dbReference>
<accession>A0A918TBH6</accession>
<dbReference type="SMART" id="SM00382">
    <property type="entry name" value="AAA"/>
    <property type="match status" value="1"/>
</dbReference>
<sequence>MTTTPIRPSAPADALLARLDLLRHRVRRAVAARAEDDPQPLDDPFRGLYVSDTMAPHLLRSVPGPLPPDDDEQRATEDLDAAERAAEQAGAVLPLRALGLSPLENDLLLVALAPDLDPGYERCYGYLNDDVSLRRATVGLALHLCGLHPGEPRGRAALDPAGPLRAGGLLEVEDAGRPYLTRSLRVPDRVTDHLLGLLAGPPPPPATPEDPAHRLARRIRPAVGWDDLVLPDRPRALLRDLVRRVRHRERVLSEWRMRPGGGRGRGVSALFSGPSGTGKTLAAEVVAADLGLELRVVDLSAVVDKYIGETEKHLELLFSTADPARVALLFDEADGVFGKRSRPVDAHDRYANTTTAYLLQRLESFDGLTVLTTNVHDHIDSAFLRRLDLVVPFGPPGAEQRRALWDRCLGPVLPRAPELDLGLLADAFELPGGAIRCCALTAAYRAAETGRPVGTGDLLDAVRDEYVKLGRYFDESVLPG</sequence>
<gene>
    <name evidence="6" type="ORF">GCM10010507_11410</name>
</gene>
<dbReference type="InterPro" id="IPR050221">
    <property type="entry name" value="26S_Proteasome_ATPase"/>
</dbReference>
<proteinExistence type="inferred from homology"/>
<dbReference type="PANTHER" id="PTHR23073">
    <property type="entry name" value="26S PROTEASOME REGULATORY SUBUNIT"/>
    <property type="match status" value="1"/>
</dbReference>
<feature type="region of interest" description="Disordered" evidence="4">
    <location>
        <begin position="59"/>
        <end position="78"/>
    </location>
</feature>
<dbReference type="SUPFAM" id="SSF52540">
    <property type="entry name" value="P-loop containing nucleoside triphosphate hydrolases"/>
    <property type="match status" value="1"/>
</dbReference>
<dbReference type="Pfam" id="PF22977">
    <property type="entry name" value="WHD"/>
    <property type="match status" value="1"/>
</dbReference>
<reference evidence="6" key="1">
    <citation type="journal article" date="2014" name="Int. J. Syst. Evol. Microbiol.">
        <title>Complete genome sequence of Corynebacterium casei LMG S-19264T (=DSM 44701T), isolated from a smear-ripened cheese.</title>
        <authorList>
            <consortium name="US DOE Joint Genome Institute (JGI-PGF)"/>
            <person name="Walter F."/>
            <person name="Albersmeier A."/>
            <person name="Kalinowski J."/>
            <person name="Ruckert C."/>
        </authorList>
    </citation>
    <scope>NUCLEOTIDE SEQUENCE</scope>
    <source>
        <strain evidence="6">JCM 4633</strain>
    </source>
</reference>
<feature type="domain" description="AAA+ ATPase" evidence="5">
    <location>
        <begin position="265"/>
        <end position="397"/>
    </location>
</feature>
<evidence type="ECO:0000256" key="3">
    <source>
        <dbReference type="ARBA" id="ARBA00022840"/>
    </source>
</evidence>